<dbReference type="PANTHER" id="PTHR10887:SF341">
    <property type="entry name" value="NFX1-TYPE ZINC FINGER-CONTAINING PROTEIN 1"/>
    <property type="match status" value="1"/>
</dbReference>
<dbReference type="GO" id="GO:0031048">
    <property type="term" value="P:regulatory ncRNA-mediated heterochromatin formation"/>
    <property type="evidence" value="ECO:0007669"/>
    <property type="project" value="TreeGrafter"/>
</dbReference>
<protein>
    <submittedName>
        <fullName evidence="6">ATP binding protein</fullName>
    </submittedName>
</protein>
<dbReference type="CDD" id="cd18808">
    <property type="entry name" value="SF1_C_Upf1"/>
    <property type="match status" value="1"/>
</dbReference>
<evidence type="ECO:0000256" key="1">
    <source>
        <dbReference type="ARBA" id="ARBA00022806"/>
    </source>
</evidence>
<dbReference type="Pfam" id="PF25396">
    <property type="entry name" value="ZNFX1"/>
    <property type="match status" value="1"/>
</dbReference>
<dbReference type="Pfam" id="PF13087">
    <property type="entry name" value="AAA_12"/>
    <property type="match status" value="1"/>
</dbReference>
<feature type="region of interest" description="Disordered" evidence="2">
    <location>
        <begin position="1003"/>
        <end position="1060"/>
    </location>
</feature>
<keyword evidence="1" id="KW-0378">Hydrolase</keyword>
<dbReference type="GO" id="GO:0004386">
    <property type="term" value="F:helicase activity"/>
    <property type="evidence" value="ECO:0007669"/>
    <property type="project" value="InterPro"/>
</dbReference>
<feature type="region of interest" description="Disordered" evidence="2">
    <location>
        <begin position="1134"/>
        <end position="1159"/>
    </location>
</feature>
<dbReference type="EMBL" id="JAQJAN010000019">
    <property type="protein sequence ID" value="KAJ5708860.1"/>
    <property type="molecule type" value="Genomic_DNA"/>
</dbReference>
<dbReference type="SUPFAM" id="SSF52540">
    <property type="entry name" value="P-loop containing nucleoside triphosphate hydrolases"/>
    <property type="match status" value="1"/>
</dbReference>
<dbReference type="CDD" id="cd06008">
    <property type="entry name" value="NF-X1-zinc-finger"/>
    <property type="match status" value="1"/>
</dbReference>
<evidence type="ECO:0000313" key="6">
    <source>
        <dbReference type="EMBL" id="KAJ5708860.1"/>
    </source>
</evidence>
<evidence type="ECO:0000256" key="2">
    <source>
        <dbReference type="SAM" id="MobiDB-lite"/>
    </source>
</evidence>
<accession>A0AAD6MR95</accession>
<dbReference type="Pfam" id="PF13086">
    <property type="entry name" value="AAA_11"/>
    <property type="match status" value="1"/>
</dbReference>
<proteinExistence type="predicted"/>
<evidence type="ECO:0000259" key="5">
    <source>
        <dbReference type="Pfam" id="PF25396"/>
    </source>
</evidence>
<dbReference type="InterPro" id="IPR041677">
    <property type="entry name" value="DNA2/NAM7_AAA_11"/>
</dbReference>
<keyword evidence="7" id="KW-1185">Reference proteome</keyword>
<reference evidence="6" key="2">
    <citation type="submission" date="2023-01" db="EMBL/GenBank/DDBJ databases">
        <authorList>
            <person name="Petersen C."/>
        </authorList>
    </citation>
    <scope>NUCLEOTIDE SEQUENCE</scope>
    <source>
        <strain evidence="6">IBT 17514</strain>
    </source>
</reference>
<organism evidence="6 7">
    <name type="scientific">Penicillium malachiteum</name>
    <dbReference type="NCBI Taxonomy" id="1324776"/>
    <lineage>
        <taxon>Eukaryota</taxon>
        <taxon>Fungi</taxon>
        <taxon>Dikarya</taxon>
        <taxon>Ascomycota</taxon>
        <taxon>Pezizomycotina</taxon>
        <taxon>Eurotiomycetes</taxon>
        <taxon>Eurotiomycetidae</taxon>
        <taxon>Eurotiales</taxon>
        <taxon>Aspergillaceae</taxon>
        <taxon>Penicillium</taxon>
    </lineage>
</organism>
<feature type="domain" description="DNA2/NAM7 helicase-like C-terminal" evidence="4">
    <location>
        <begin position="684"/>
        <end position="870"/>
    </location>
</feature>
<dbReference type="GO" id="GO:0031380">
    <property type="term" value="C:nuclear RNA-directed RNA polymerase complex"/>
    <property type="evidence" value="ECO:0007669"/>
    <property type="project" value="TreeGrafter"/>
</dbReference>
<dbReference type="Proteomes" id="UP001215712">
    <property type="component" value="Unassembled WGS sequence"/>
</dbReference>
<evidence type="ECO:0000259" key="3">
    <source>
        <dbReference type="Pfam" id="PF13086"/>
    </source>
</evidence>
<dbReference type="InterPro" id="IPR057373">
    <property type="entry name" value="ZNFX1"/>
</dbReference>
<dbReference type="PANTHER" id="PTHR10887">
    <property type="entry name" value="DNA2/NAM7 HELICASE FAMILY"/>
    <property type="match status" value="1"/>
</dbReference>
<gene>
    <name evidence="6" type="ORF">N7493_010194</name>
</gene>
<dbReference type="InterPro" id="IPR027417">
    <property type="entry name" value="P-loop_NTPase"/>
</dbReference>
<comment type="caution">
    <text evidence="6">The sequence shown here is derived from an EMBL/GenBank/DDBJ whole genome shotgun (WGS) entry which is preliminary data.</text>
</comment>
<dbReference type="InterPro" id="IPR041679">
    <property type="entry name" value="DNA2/NAM7-like_C"/>
</dbReference>
<dbReference type="InterPro" id="IPR045055">
    <property type="entry name" value="DNA2/NAM7-like"/>
</dbReference>
<reference evidence="6" key="1">
    <citation type="journal article" date="2023" name="IMA Fungus">
        <title>Comparative genomic study of the Penicillium genus elucidates a diverse pangenome and 15 lateral gene transfer events.</title>
        <authorList>
            <person name="Petersen C."/>
            <person name="Sorensen T."/>
            <person name="Nielsen M.R."/>
            <person name="Sondergaard T.E."/>
            <person name="Sorensen J.L."/>
            <person name="Fitzpatrick D.A."/>
            <person name="Frisvad J.C."/>
            <person name="Nielsen K.L."/>
        </authorList>
    </citation>
    <scope>NUCLEOTIDE SEQUENCE</scope>
    <source>
        <strain evidence="6">IBT 17514</strain>
    </source>
</reference>
<dbReference type="InterPro" id="IPR047187">
    <property type="entry name" value="SF1_C_Upf1"/>
</dbReference>
<evidence type="ECO:0000259" key="4">
    <source>
        <dbReference type="Pfam" id="PF13087"/>
    </source>
</evidence>
<name>A0AAD6MR95_9EURO</name>
<keyword evidence="1" id="KW-0547">Nucleotide-binding</keyword>
<feature type="compositionally biased region" description="Pro residues" evidence="2">
    <location>
        <begin position="1009"/>
        <end position="1022"/>
    </location>
</feature>
<keyword evidence="1" id="KW-0347">Helicase</keyword>
<sequence>MFPHTGMDSINTRRTANLAVRQYFQVHSPATEQNTEWVEKSELPSEEELVGSEGITDNDVFLQPNRTTQPWGSIGEYMRAHYALLREDSVAPLRDAVTYMRADPSMTDTKDVVVYDKVHIGRVTMAQGGMAFRIRFSTQRAGKKILWKYSSRLLSGSVVALSPAKDSFKSKCVVATVAARPLDLVSNYPHQVDIYFATPEDVDFDPQTEWIMVESRVGYFEAYRHTLAALQKLYHESSFPLSNHICHLDTNVPVSDSIKENPSLDFQCLTGTSSEVKSSYNVLTDLPNTPLGNLNDLQWQALREMLTQKLALIQGPPGTGKTHISVIALQILLTNMIAGEPPIIIAAHTNHALDQLLRQVAHFEKDYIRLGGRCKDLEICQRTLYSVRRSLNPRRLENGLLEPATTEYRHITAEIVELFKPLENELVCMGPLSAATFVKYGLLTQEQFDSMAQETNAWLTASGGQRVDPFKEWLGDQIELFEPNYGEENENSICDDIDAEYEQLQELEAEQGPDNEDYEGLKGRSVTFATSFCGKNREVVSEETIELYLQSPDFSKVPTKHRGSLYNHLRAKLFQILREHVCKLASIYAGVSKNLRIGRWERDHEILRGAKLVAMTTTGLSKYRGLVASLNPKIVVIEEAAEVIEAPVAAACFESLQQLILVGDHKQLKGQCSMHDMAGSPFFLDVSMFERLVGNNLPFIMLREQRRMIPEISELLRPIYGELQNHPSVTEYPPIPGMGSMRSYFFDHQWPEDGDSLSSKLNDMEAVMTVGLYTYLLMNGTPSSAVTILTFYNGQRKLLLKLLRTNRVIGQHVPNVVTVDSYQGEENDIILASLVRSNRSKGIGFLAVDNRVCVALSRARRGFFVFGNSKLLSSVSPLWKRVIDIFAVDGDSKRLGGTLKLTCDRHGSHMEVKVPGDWQQMSGGCDMACGETLKCGHVCPRKCHGFSHSTIICQKPCNDIRPCCKAACDKTCGETHIHSCGCVPKGKFVEMVQGFQNTVLSGAPSCKPAVPPNQRRPPPPAPRQSIFYSRNNLHTRRPPSKNGSRAHPPRPIPAQNKQATKGWVDFANGGAKVMDNHLGVLANAKDLNSEEVQRALAVVDNGFLSKELIEAKEAQKLKQLDLAEPDLIDFEDEVEEPVEAPSEQQVPVVPTGTLIDLSD</sequence>
<keyword evidence="1" id="KW-0067">ATP-binding</keyword>
<evidence type="ECO:0000313" key="7">
    <source>
        <dbReference type="Proteomes" id="UP001215712"/>
    </source>
</evidence>
<feature type="domain" description="DNA2/NAM7 helicase helicase" evidence="3">
    <location>
        <begin position="293"/>
        <end position="669"/>
    </location>
</feature>
<dbReference type="Gene3D" id="3.40.50.300">
    <property type="entry name" value="P-loop containing nucleotide triphosphate hydrolases"/>
    <property type="match status" value="3"/>
</dbReference>
<dbReference type="AlphaFoldDB" id="A0AAD6MR95"/>
<feature type="domain" description="ZNFX1" evidence="5">
    <location>
        <begin position="108"/>
        <end position="216"/>
    </location>
</feature>